<accession>A0ABY0GXD1</accession>
<comment type="caution">
    <text evidence="1">The sequence shown here is derived from an EMBL/GenBank/DDBJ whole genome shotgun (WGS) entry which is preliminary data.</text>
</comment>
<sequence>MATVGTLPSISRAAPEGPPELWEYCPGRFACASTGAWKAPQEPLLSTCRETRVAALENGIFLFKSQEQPGFCVRSDVVLVNLGMAVCLLIGCKVCQEARVVVDGLRPAKNFAIEWSSVVLSHGLGRGTPVSGRLVSQHREGAGRKFPG</sequence>
<proteinExistence type="predicted"/>
<evidence type="ECO:0000313" key="2">
    <source>
        <dbReference type="Proteomes" id="UP000294003"/>
    </source>
</evidence>
<name>A0ABY0GXD1_9PEZI</name>
<organism evidence="1 2">
    <name type="scientific">Monosporascus cannonballus</name>
    <dbReference type="NCBI Taxonomy" id="155416"/>
    <lineage>
        <taxon>Eukaryota</taxon>
        <taxon>Fungi</taxon>
        <taxon>Dikarya</taxon>
        <taxon>Ascomycota</taxon>
        <taxon>Pezizomycotina</taxon>
        <taxon>Sordariomycetes</taxon>
        <taxon>Xylariomycetidae</taxon>
        <taxon>Xylariales</taxon>
        <taxon>Xylariales incertae sedis</taxon>
        <taxon>Monosporascus</taxon>
    </lineage>
</organism>
<keyword evidence="2" id="KW-1185">Reference proteome</keyword>
<evidence type="ECO:0000313" key="1">
    <source>
        <dbReference type="EMBL" id="RYO79257.1"/>
    </source>
</evidence>
<protein>
    <submittedName>
        <fullName evidence="1">Uncharacterized protein</fullName>
    </submittedName>
</protein>
<dbReference type="Proteomes" id="UP000294003">
    <property type="component" value="Unassembled WGS sequence"/>
</dbReference>
<gene>
    <name evidence="1" type="ORF">DL762_008259</name>
</gene>
<reference evidence="1 2" key="1">
    <citation type="submission" date="2018-06" db="EMBL/GenBank/DDBJ databases">
        <title>Complete Genomes of Monosporascus.</title>
        <authorList>
            <person name="Robinson A.J."/>
            <person name="Natvig D.O."/>
        </authorList>
    </citation>
    <scope>NUCLEOTIDE SEQUENCE [LARGE SCALE GENOMIC DNA]</scope>
    <source>
        <strain evidence="1 2">CBS 609.92</strain>
    </source>
</reference>
<dbReference type="EMBL" id="QJNS01000337">
    <property type="protein sequence ID" value="RYO79257.1"/>
    <property type="molecule type" value="Genomic_DNA"/>
</dbReference>